<dbReference type="AlphaFoldDB" id="A0A094JBD0"/>
<feature type="domain" description="SnoaL-like" evidence="1">
    <location>
        <begin position="16"/>
        <end position="116"/>
    </location>
</feature>
<dbReference type="InterPro" id="IPR037401">
    <property type="entry name" value="SnoaL-like"/>
</dbReference>
<gene>
    <name evidence="2" type="ORF">IDAT_01790</name>
</gene>
<comment type="caution">
    <text evidence="2">The sequence shown here is derived from an EMBL/GenBank/DDBJ whole genome shotgun (WGS) entry which is preliminary data.</text>
</comment>
<accession>A0A094JBD0</accession>
<evidence type="ECO:0000313" key="3">
    <source>
        <dbReference type="Proteomes" id="UP000053718"/>
    </source>
</evidence>
<name>A0A094JBD0_9GAMM</name>
<reference evidence="2 3" key="1">
    <citation type="submission" date="2014-06" db="EMBL/GenBank/DDBJ databases">
        <title>Draft genome sequence of Idiomarina sp. MCCC 1A10513.</title>
        <authorList>
            <person name="Du J."/>
            <person name="Lai Q."/>
            <person name="Shao Z."/>
        </authorList>
    </citation>
    <scope>NUCLEOTIDE SEQUENCE [LARGE SCALE GENOMIC DNA]</scope>
    <source>
        <strain evidence="2 3">MCCC 1A10513</strain>
    </source>
</reference>
<protein>
    <submittedName>
        <fullName evidence="2">Ketosteroid isomerase</fullName>
    </submittedName>
</protein>
<dbReference type="Proteomes" id="UP000053718">
    <property type="component" value="Unassembled WGS sequence"/>
</dbReference>
<keyword evidence="3" id="KW-1185">Reference proteome</keyword>
<evidence type="ECO:0000313" key="2">
    <source>
        <dbReference type="EMBL" id="KFZ29851.1"/>
    </source>
</evidence>
<dbReference type="GO" id="GO:0016853">
    <property type="term" value="F:isomerase activity"/>
    <property type="evidence" value="ECO:0007669"/>
    <property type="project" value="UniProtKB-KW"/>
</dbReference>
<dbReference type="EMBL" id="JPIN01000001">
    <property type="protein sequence ID" value="KFZ29851.1"/>
    <property type="molecule type" value="Genomic_DNA"/>
</dbReference>
<dbReference type="InterPro" id="IPR032710">
    <property type="entry name" value="NTF2-like_dom_sf"/>
</dbReference>
<keyword evidence="2" id="KW-0413">Isomerase</keyword>
<proteinExistence type="predicted"/>
<dbReference type="STRING" id="1517416.IDAT_01790"/>
<dbReference type="SUPFAM" id="SSF54427">
    <property type="entry name" value="NTF2-like"/>
    <property type="match status" value="1"/>
</dbReference>
<dbReference type="Pfam" id="PF12680">
    <property type="entry name" value="SnoaL_2"/>
    <property type="match status" value="1"/>
</dbReference>
<sequence>MTDEQQEQHDIIKRLRKHYDEFADVSIDKLGDLYHKEVTFIDPIHQVHGLEDLQKYFKATMENVEQCHFAFTEYAENGEHFFVNWQMRLMHPKLADGQEIVLPGVSHLEMKDDKIIQQRDYYDLGAMIYEHVAVLGYVIKKIKARMIPA</sequence>
<dbReference type="Gene3D" id="3.10.450.50">
    <property type="match status" value="1"/>
</dbReference>
<dbReference type="RefSeq" id="WP_034729697.1">
    <property type="nucleotide sequence ID" value="NZ_JPIN01000001.1"/>
</dbReference>
<organism evidence="2 3">
    <name type="scientific">Pseudidiomarina atlantica</name>
    <dbReference type="NCBI Taxonomy" id="1517416"/>
    <lineage>
        <taxon>Bacteria</taxon>
        <taxon>Pseudomonadati</taxon>
        <taxon>Pseudomonadota</taxon>
        <taxon>Gammaproteobacteria</taxon>
        <taxon>Alteromonadales</taxon>
        <taxon>Idiomarinaceae</taxon>
        <taxon>Pseudidiomarina</taxon>
    </lineage>
</organism>
<dbReference type="eggNOG" id="COG3631">
    <property type="taxonomic scope" value="Bacteria"/>
</dbReference>
<dbReference type="OrthoDB" id="1115105at2"/>
<evidence type="ECO:0000259" key="1">
    <source>
        <dbReference type="Pfam" id="PF12680"/>
    </source>
</evidence>